<keyword evidence="5 8" id="KW-0732">Signal</keyword>
<dbReference type="PANTHER" id="PTHR11575">
    <property type="entry name" value="5'-NUCLEOTIDASE-RELATED"/>
    <property type="match status" value="1"/>
</dbReference>
<dbReference type="EMBL" id="CAKKLH010000101">
    <property type="protein sequence ID" value="CAH0103115.1"/>
    <property type="molecule type" value="Genomic_DNA"/>
</dbReference>
<comment type="catalytic activity">
    <reaction evidence="1">
        <text>a ribonucleoside 5'-phosphate + H2O = a ribonucleoside + phosphate</text>
        <dbReference type="Rhea" id="RHEA:12484"/>
        <dbReference type="ChEBI" id="CHEBI:15377"/>
        <dbReference type="ChEBI" id="CHEBI:18254"/>
        <dbReference type="ChEBI" id="CHEBI:43474"/>
        <dbReference type="ChEBI" id="CHEBI:58043"/>
        <dbReference type="EC" id="3.1.3.5"/>
    </reaction>
</comment>
<feature type="chain" id="PRO_5035339190" description="5'-nucleotidase" evidence="8">
    <location>
        <begin position="26"/>
        <end position="602"/>
    </location>
</feature>
<keyword evidence="7 8" id="KW-0378">Hydrolase</keyword>
<evidence type="ECO:0000313" key="11">
    <source>
        <dbReference type="EMBL" id="CAH0103115.1"/>
    </source>
</evidence>
<sequence>MQTLSTRNIVPLLGLMMLVFKRTSASFNLTILHTNDIHCRFEEANKYGGACRKQDSDNGNCFGGYARLVHQAQQIRDQNPNTIFLNAGDFFQGTIWYTIHKWKAVSHFGNMLNLTAMSLGNHEFDDGVDGLLPFVESANHPVLAANIDSSNEPRLQGKIPKSIVLQVGGKSIGIIGYLTTETSYISSSDKVKIFDEVQGVRDEAERLKKIGVNILIAVGHAGYLKDMEIAGKVSDIDVVVGGHTNTFLWNGPAPSIEEPQGPYPTMVKQPSGKNVPVVQAFAFGKYLGNLMVTFNDEGEVIATAGLPILMDKSVPQALNVLQELIPFRKEVEALSEKEIGKTLVFLDGNRLSCRMVECNLGNFMADSYVDLFTKFAGEGQWNKVAIALVNGGGIRASIDENAQNGSITYGDLLAVAPFSNTVDIIKISGQTLKNIFEFTVRDYDPSALDPFGGFLQVSGIRIVYDISKSKGNRVVELLARCNNCRIPIYRPVKPEETYDVAVASFFAAGGDGFDIKGNIIEHTLTGSLDVDTIIRYMEKISPITTGVEGRIRFVNETNLMGCGKTEVKHEGHETAGSINLSGFTTSFVPVFSLTALLLFSRM</sequence>
<dbReference type="Gene3D" id="3.90.780.10">
    <property type="entry name" value="5'-Nucleotidase, C-terminal domain"/>
    <property type="match status" value="1"/>
</dbReference>
<accession>A0A8J2WDM4</accession>
<dbReference type="InterPro" id="IPR006179">
    <property type="entry name" value="5_nucleotidase/apyrase"/>
</dbReference>
<dbReference type="GO" id="GO:0005886">
    <property type="term" value="C:plasma membrane"/>
    <property type="evidence" value="ECO:0007669"/>
    <property type="project" value="TreeGrafter"/>
</dbReference>
<dbReference type="GO" id="GO:0008253">
    <property type="term" value="F:5'-nucleotidase activity"/>
    <property type="evidence" value="ECO:0007669"/>
    <property type="project" value="UniProtKB-EC"/>
</dbReference>
<dbReference type="GO" id="GO:0046872">
    <property type="term" value="F:metal ion binding"/>
    <property type="evidence" value="ECO:0007669"/>
    <property type="project" value="UniProtKB-KW"/>
</dbReference>
<dbReference type="Pfam" id="PF00149">
    <property type="entry name" value="Metallophos"/>
    <property type="match status" value="1"/>
</dbReference>
<dbReference type="SUPFAM" id="SSF55816">
    <property type="entry name" value="5'-nucleotidase (syn. UDP-sugar hydrolase), C-terminal domain"/>
    <property type="match status" value="1"/>
</dbReference>
<dbReference type="GO" id="GO:0000166">
    <property type="term" value="F:nucleotide binding"/>
    <property type="evidence" value="ECO:0007669"/>
    <property type="project" value="UniProtKB-KW"/>
</dbReference>
<evidence type="ECO:0000313" key="12">
    <source>
        <dbReference type="Proteomes" id="UP000789390"/>
    </source>
</evidence>
<dbReference type="Gene3D" id="3.60.21.10">
    <property type="match status" value="1"/>
</dbReference>
<dbReference type="InterPro" id="IPR008334">
    <property type="entry name" value="5'-Nucleotdase_C"/>
</dbReference>
<dbReference type="PANTHER" id="PTHR11575:SF24">
    <property type="entry name" value="5'-NUCLEOTIDASE"/>
    <property type="match status" value="1"/>
</dbReference>
<dbReference type="GO" id="GO:0006196">
    <property type="term" value="P:AMP catabolic process"/>
    <property type="evidence" value="ECO:0007669"/>
    <property type="project" value="TreeGrafter"/>
</dbReference>
<organism evidence="11 12">
    <name type="scientific">Daphnia galeata</name>
    <dbReference type="NCBI Taxonomy" id="27404"/>
    <lineage>
        <taxon>Eukaryota</taxon>
        <taxon>Metazoa</taxon>
        <taxon>Ecdysozoa</taxon>
        <taxon>Arthropoda</taxon>
        <taxon>Crustacea</taxon>
        <taxon>Branchiopoda</taxon>
        <taxon>Diplostraca</taxon>
        <taxon>Cladocera</taxon>
        <taxon>Anomopoda</taxon>
        <taxon>Daphniidae</taxon>
        <taxon>Daphnia</taxon>
    </lineage>
</organism>
<protein>
    <recommendedName>
        <fullName evidence="3">5'-nucleotidase</fullName>
        <ecNumber evidence="3">3.1.3.5</ecNumber>
    </recommendedName>
</protein>
<evidence type="ECO:0000256" key="5">
    <source>
        <dbReference type="ARBA" id="ARBA00022729"/>
    </source>
</evidence>
<dbReference type="EC" id="3.1.3.5" evidence="3"/>
<proteinExistence type="inferred from homology"/>
<dbReference type="Proteomes" id="UP000789390">
    <property type="component" value="Unassembled WGS sequence"/>
</dbReference>
<dbReference type="AlphaFoldDB" id="A0A8J2WDM4"/>
<dbReference type="InterPro" id="IPR004843">
    <property type="entry name" value="Calcineurin-like_PHP"/>
</dbReference>
<comment type="caution">
    <text evidence="11">The sequence shown here is derived from an EMBL/GenBank/DDBJ whole genome shotgun (WGS) entry which is preliminary data.</text>
</comment>
<dbReference type="Pfam" id="PF02872">
    <property type="entry name" value="5_nucleotid_C"/>
    <property type="match status" value="1"/>
</dbReference>
<feature type="domain" description="5'-Nucleotidase C-terminal" evidence="10">
    <location>
        <begin position="339"/>
        <end position="514"/>
    </location>
</feature>
<evidence type="ECO:0000259" key="9">
    <source>
        <dbReference type="Pfam" id="PF00149"/>
    </source>
</evidence>
<keyword evidence="4" id="KW-0479">Metal-binding</keyword>
<dbReference type="PRINTS" id="PR01607">
    <property type="entry name" value="APYRASEFAMLY"/>
</dbReference>
<evidence type="ECO:0000256" key="4">
    <source>
        <dbReference type="ARBA" id="ARBA00022723"/>
    </source>
</evidence>
<evidence type="ECO:0000256" key="7">
    <source>
        <dbReference type="ARBA" id="ARBA00022801"/>
    </source>
</evidence>
<reference evidence="11" key="1">
    <citation type="submission" date="2021-11" db="EMBL/GenBank/DDBJ databases">
        <authorList>
            <person name="Schell T."/>
        </authorList>
    </citation>
    <scope>NUCLEOTIDE SEQUENCE</scope>
    <source>
        <strain evidence="11">M5</strain>
    </source>
</reference>
<dbReference type="FunFam" id="3.90.780.10:FF:000001">
    <property type="entry name" value="NT5E isoform 3"/>
    <property type="match status" value="1"/>
</dbReference>
<dbReference type="CDD" id="cd07409">
    <property type="entry name" value="MPP_CD73_N"/>
    <property type="match status" value="1"/>
</dbReference>
<evidence type="ECO:0000256" key="2">
    <source>
        <dbReference type="ARBA" id="ARBA00006654"/>
    </source>
</evidence>
<keyword evidence="6 8" id="KW-0547">Nucleotide-binding</keyword>
<name>A0A8J2WDM4_9CRUS</name>
<evidence type="ECO:0000259" key="10">
    <source>
        <dbReference type="Pfam" id="PF02872"/>
    </source>
</evidence>
<evidence type="ECO:0000256" key="1">
    <source>
        <dbReference type="ARBA" id="ARBA00000815"/>
    </source>
</evidence>
<dbReference type="InterPro" id="IPR029052">
    <property type="entry name" value="Metallo-depent_PP-like"/>
</dbReference>
<feature type="signal peptide" evidence="8">
    <location>
        <begin position="1"/>
        <end position="25"/>
    </location>
</feature>
<dbReference type="OrthoDB" id="7722975at2759"/>
<feature type="domain" description="Calcineurin-like phosphoesterase" evidence="9">
    <location>
        <begin position="29"/>
        <end position="244"/>
    </location>
</feature>
<evidence type="ECO:0000256" key="8">
    <source>
        <dbReference type="RuleBase" id="RU362119"/>
    </source>
</evidence>
<dbReference type="SUPFAM" id="SSF56300">
    <property type="entry name" value="Metallo-dependent phosphatases"/>
    <property type="match status" value="1"/>
</dbReference>
<comment type="similarity">
    <text evidence="2 8">Belongs to the 5'-nucleotidase family.</text>
</comment>
<evidence type="ECO:0000256" key="3">
    <source>
        <dbReference type="ARBA" id="ARBA00012643"/>
    </source>
</evidence>
<dbReference type="FunFam" id="3.60.21.10:FF:000020">
    <property type="entry name" value="NT5E isoform 4"/>
    <property type="match status" value="1"/>
</dbReference>
<keyword evidence="12" id="KW-1185">Reference proteome</keyword>
<dbReference type="InterPro" id="IPR036907">
    <property type="entry name" value="5'-Nucleotdase_C_sf"/>
</dbReference>
<evidence type="ECO:0000256" key="6">
    <source>
        <dbReference type="ARBA" id="ARBA00022741"/>
    </source>
</evidence>
<gene>
    <name evidence="11" type="ORF">DGAL_LOCUS5649</name>
</gene>